<dbReference type="OrthoDB" id="8859199at2"/>
<dbReference type="RefSeq" id="WP_090211847.1">
    <property type="nucleotide sequence ID" value="NZ_LT629780.1"/>
</dbReference>
<name>A0A1H2EC62_9GAMM</name>
<evidence type="ECO:0000256" key="1">
    <source>
        <dbReference type="SAM" id="Phobius"/>
    </source>
</evidence>
<evidence type="ECO:0000313" key="3">
    <source>
        <dbReference type="EMBL" id="SDT92726.1"/>
    </source>
</evidence>
<dbReference type="InterPro" id="IPR025640">
    <property type="entry name" value="GYF_2"/>
</dbReference>
<reference evidence="4" key="1">
    <citation type="submission" date="2016-10" db="EMBL/GenBank/DDBJ databases">
        <authorList>
            <person name="Varghese N."/>
            <person name="Submissions S."/>
        </authorList>
    </citation>
    <scope>NUCLEOTIDE SEQUENCE [LARGE SCALE GENOMIC DNA]</scope>
    <source>
        <strain evidence="4">CCTCC 2012022</strain>
    </source>
</reference>
<keyword evidence="1" id="KW-0472">Membrane</keyword>
<evidence type="ECO:0000313" key="4">
    <source>
        <dbReference type="Proteomes" id="UP000243063"/>
    </source>
</evidence>
<sequence length="185" mass="21234">MHNDIPGAPRWYYEDNGERRGSLDEAQMIELIRAGRLDRHTPVWKIGSADWQLLDDSELRSHLDSPVPPASSGRDVDNRLIWLLACAPLLGYLLEWVLAFALNTSQIQTERAMEAARYWYATLALNLLLGVLDERRLKQTGHDTARLRGWVWLAPAYLYRRARHLGHSLGYFVAWLLSFALLLLA</sequence>
<keyword evidence="4" id="KW-1185">Reference proteome</keyword>
<feature type="transmembrane region" description="Helical" evidence="1">
    <location>
        <begin position="115"/>
        <end position="132"/>
    </location>
</feature>
<organism evidence="3 4">
    <name type="scientific">Geopseudomonas guangdongensis</name>
    <dbReference type="NCBI Taxonomy" id="1245526"/>
    <lineage>
        <taxon>Bacteria</taxon>
        <taxon>Pseudomonadati</taxon>
        <taxon>Pseudomonadota</taxon>
        <taxon>Gammaproteobacteria</taxon>
        <taxon>Pseudomonadales</taxon>
        <taxon>Pseudomonadaceae</taxon>
        <taxon>Geopseudomonas</taxon>
    </lineage>
</organism>
<protein>
    <recommendedName>
        <fullName evidence="2">GYF domain-containing protein</fullName>
    </recommendedName>
</protein>
<dbReference type="STRING" id="1245526.SAMN05216580_0491"/>
<dbReference type="Pfam" id="PF14237">
    <property type="entry name" value="GYF_2"/>
    <property type="match status" value="1"/>
</dbReference>
<feature type="transmembrane region" description="Helical" evidence="1">
    <location>
        <begin position="165"/>
        <end position="184"/>
    </location>
</feature>
<dbReference type="EMBL" id="LT629780">
    <property type="protein sequence ID" value="SDT92726.1"/>
    <property type="molecule type" value="Genomic_DNA"/>
</dbReference>
<feature type="transmembrane region" description="Helical" evidence="1">
    <location>
        <begin position="80"/>
        <end position="103"/>
    </location>
</feature>
<gene>
    <name evidence="3" type="ORF">SAMN05216580_0491</name>
</gene>
<feature type="domain" description="GYF" evidence="2">
    <location>
        <begin position="11"/>
        <end position="56"/>
    </location>
</feature>
<keyword evidence="1" id="KW-0812">Transmembrane</keyword>
<accession>A0A1H2EC62</accession>
<evidence type="ECO:0000259" key="2">
    <source>
        <dbReference type="Pfam" id="PF14237"/>
    </source>
</evidence>
<keyword evidence="1" id="KW-1133">Transmembrane helix</keyword>
<dbReference type="Proteomes" id="UP000243063">
    <property type="component" value="Chromosome I"/>
</dbReference>
<dbReference type="AlphaFoldDB" id="A0A1H2EC62"/>
<proteinExistence type="predicted"/>